<accession>A0A6A6J3M4</accession>
<evidence type="ECO:0000313" key="2">
    <source>
        <dbReference type="EMBL" id="KAF2257299.1"/>
    </source>
</evidence>
<keyword evidence="1" id="KW-0732">Signal</keyword>
<dbReference type="EMBL" id="ML987189">
    <property type="protein sequence ID" value="KAF2257299.1"/>
    <property type="molecule type" value="Genomic_DNA"/>
</dbReference>
<feature type="signal peptide" evidence="1">
    <location>
        <begin position="1"/>
        <end position="22"/>
    </location>
</feature>
<dbReference type="AlphaFoldDB" id="A0A6A6J3M4"/>
<proteinExistence type="predicted"/>
<gene>
    <name evidence="2" type="ORF">BU26DRAFT_40921</name>
</gene>
<evidence type="ECO:0000256" key="1">
    <source>
        <dbReference type="SAM" id="SignalP"/>
    </source>
</evidence>
<dbReference type="GeneID" id="54576235"/>
<reference evidence="2" key="1">
    <citation type="journal article" date="2020" name="Stud. Mycol.">
        <title>101 Dothideomycetes genomes: a test case for predicting lifestyles and emergence of pathogens.</title>
        <authorList>
            <person name="Haridas S."/>
            <person name="Albert R."/>
            <person name="Binder M."/>
            <person name="Bloem J."/>
            <person name="Labutti K."/>
            <person name="Salamov A."/>
            <person name="Andreopoulos B."/>
            <person name="Baker S."/>
            <person name="Barry K."/>
            <person name="Bills G."/>
            <person name="Bluhm B."/>
            <person name="Cannon C."/>
            <person name="Castanera R."/>
            <person name="Culley D."/>
            <person name="Daum C."/>
            <person name="Ezra D."/>
            <person name="Gonzalez J."/>
            <person name="Henrissat B."/>
            <person name="Kuo A."/>
            <person name="Liang C."/>
            <person name="Lipzen A."/>
            <person name="Lutzoni F."/>
            <person name="Magnuson J."/>
            <person name="Mondo S."/>
            <person name="Nolan M."/>
            <person name="Ohm R."/>
            <person name="Pangilinan J."/>
            <person name="Park H.-J."/>
            <person name="Ramirez L."/>
            <person name="Alfaro M."/>
            <person name="Sun H."/>
            <person name="Tritt A."/>
            <person name="Yoshinaga Y."/>
            <person name="Zwiers L.-H."/>
            <person name="Turgeon B."/>
            <person name="Goodwin S."/>
            <person name="Spatafora J."/>
            <person name="Crous P."/>
            <person name="Grigoriev I."/>
        </authorList>
    </citation>
    <scope>NUCLEOTIDE SEQUENCE</scope>
    <source>
        <strain evidence="2">CBS 122368</strain>
    </source>
</reference>
<organism evidence="2 3">
    <name type="scientific">Trematosphaeria pertusa</name>
    <dbReference type="NCBI Taxonomy" id="390896"/>
    <lineage>
        <taxon>Eukaryota</taxon>
        <taxon>Fungi</taxon>
        <taxon>Dikarya</taxon>
        <taxon>Ascomycota</taxon>
        <taxon>Pezizomycotina</taxon>
        <taxon>Dothideomycetes</taxon>
        <taxon>Pleosporomycetidae</taxon>
        <taxon>Pleosporales</taxon>
        <taxon>Massarineae</taxon>
        <taxon>Trematosphaeriaceae</taxon>
        <taxon>Trematosphaeria</taxon>
    </lineage>
</organism>
<evidence type="ECO:0000313" key="3">
    <source>
        <dbReference type="Proteomes" id="UP000800094"/>
    </source>
</evidence>
<dbReference type="Proteomes" id="UP000800094">
    <property type="component" value="Unassembled WGS sequence"/>
</dbReference>
<name>A0A6A6J3M4_9PLEO</name>
<sequence length="115" mass="12464">MGRLNMWLHCCSSRCAVVGVACEELVAYRGGAPKMMTFPCDCPGWYFLFASADSSGALSFGLFGRSIVDRCSPIPFLLALPAAKRRSATVIKLHFNIYDYALATEPSARGCSNAE</sequence>
<dbReference type="RefSeq" id="XP_033692303.1">
    <property type="nucleotide sequence ID" value="XM_033822905.1"/>
</dbReference>
<evidence type="ECO:0008006" key="4">
    <source>
        <dbReference type="Google" id="ProtNLM"/>
    </source>
</evidence>
<feature type="chain" id="PRO_5025481135" description="Secreted protein" evidence="1">
    <location>
        <begin position="23"/>
        <end position="115"/>
    </location>
</feature>
<keyword evidence="3" id="KW-1185">Reference proteome</keyword>
<protein>
    <recommendedName>
        <fullName evidence="4">Secreted protein</fullName>
    </recommendedName>
</protein>